<evidence type="ECO:0000313" key="2">
    <source>
        <dbReference type="EMBL" id="KAL1527726.1"/>
    </source>
</evidence>
<comment type="caution">
    <text evidence="2">The sequence shown here is derived from an EMBL/GenBank/DDBJ whole genome shotgun (WGS) entry which is preliminary data.</text>
</comment>
<proteinExistence type="predicted"/>
<dbReference type="AlphaFoldDB" id="A0AB34K3W3"/>
<evidence type="ECO:0000256" key="1">
    <source>
        <dbReference type="SAM" id="MobiDB-lite"/>
    </source>
</evidence>
<gene>
    <name evidence="2" type="ORF">AB1Y20_009111</name>
</gene>
<organism evidence="2 3">
    <name type="scientific">Prymnesium parvum</name>
    <name type="common">Toxic golden alga</name>
    <dbReference type="NCBI Taxonomy" id="97485"/>
    <lineage>
        <taxon>Eukaryota</taxon>
        <taxon>Haptista</taxon>
        <taxon>Haptophyta</taxon>
        <taxon>Prymnesiophyceae</taxon>
        <taxon>Prymnesiales</taxon>
        <taxon>Prymnesiaceae</taxon>
        <taxon>Prymnesium</taxon>
    </lineage>
</organism>
<keyword evidence="3" id="KW-1185">Reference proteome</keyword>
<feature type="region of interest" description="Disordered" evidence="1">
    <location>
        <begin position="1"/>
        <end position="39"/>
    </location>
</feature>
<reference evidence="2 3" key="1">
    <citation type="journal article" date="2024" name="Science">
        <title>Giant polyketide synthase enzymes in the biosynthesis of giant marine polyether toxins.</title>
        <authorList>
            <person name="Fallon T.R."/>
            <person name="Shende V.V."/>
            <person name="Wierzbicki I.H."/>
            <person name="Pendleton A.L."/>
            <person name="Watervoot N.F."/>
            <person name="Auber R.P."/>
            <person name="Gonzalez D.J."/>
            <person name="Wisecaver J.H."/>
            <person name="Moore B.S."/>
        </authorList>
    </citation>
    <scope>NUCLEOTIDE SEQUENCE [LARGE SCALE GENOMIC DNA]</scope>
    <source>
        <strain evidence="2 3">12B1</strain>
    </source>
</reference>
<dbReference type="Proteomes" id="UP001515480">
    <property type="component" value="Unassembled WGS sequence"/>
</dbReference>
<sequence length="98" mass="10601">MPEALSTPPKRARLPESPASVMHEPGADSSGRPRAKRACSPTRLPIEFQSDLTAELQVLAKLTELAEHVYVHGLDCEVPHSLLYYPAAAACEARNSPP</sequence>
<protein>
    <submittedName>
        <fullName evidence="2">Uncharacterized protein</fullName>
    </submittedName>
</protein>
<evidence type="ECO:0000313" key="3">
    <source>
        <dbReference type="Proteomes" id="UP001515480"/>
    </source>
</evidence>
<dbReference type="EMBL" id="JBGBPQ010000002">
    <property type="protein sequence ID" value="KAL1527726.1"/>
    <property type="molecule type" value="Genomic_DNA"/>
</dbReference>
<accession>A0AB34K3W3</accession>
<name>A0AB34K3W3_PRYPA</name>